<comment type="subunit">
    <text evidence="4">Homohexamer.</text>
</comment>
<keyword evidence="12" id="KW-0804">Transcription</keyword>
<dbReference type="InterPro" id="IPR033922">
    <property type="entry name" value="NAD_bind_Glu_DH"/>
</dbReference>
<dbReference type="Pfam" id="PF08689">
    <property type="entry name" value="Med5"/>
    <property type="match status" value="1"/>
</dbReference>
<gene>
    <name evidence="21" type="ORF">PITC_070530</name>
</gene>
<keyword evidence="22" id="KW-1185">Reference proteome</keyword>
<dbReference type="InterPro" id="IPR036291">
    <property type="entry name" value="NAD(P)-bd_dom_sf"/>
</dbReference>
<keyword evidence="11" id="KW-0010">Activator</keyword>
<organism evidence="21 22">
    <name type="scientific">Penicillium italicum</name>
    <name type="common">Blue mold</name>
    <dbReference type="NCBI Taxonomy" id="40296"/>
    <lineage>
        <taxon>Eukaryota</taxon>
        <taxon>Fungi</taxon>
        <taxon>Dikarya</taxon>
        <taxon>Ascomycota</taxon>
        <taxon>Pezizomycotina</taxon>
        <taxon>Eurotiomycetes</taxon>
        <taxon>Eurotiomycetidae</taxon>
        <taxon>Eurotiales</taxon>
        <taxon>Aspergillaceae</taxon>
        <taxon>Penicillium</taxon>
    </lineage>
</organism>
<comment type="catalytic activity">
    <reaction evidence="17">
        <text>L-glutamate + NADP(+) + H2O = 2-oxoglutarate + NH4(+) + NADPH + H(+)</text>
        <dbReference type="Rhea" id="RHEA:11612"/>
        <dbReference type="ChEBI" id="CHEBI:15377"/>
        <dbReference type="ChEBI" id="CHEBI:15378"/>
        <dbReference type="ChEBI" id="CHEBI:16810"/>
        <dbReference type="ChEBI" id="CHEBI:28938"/>
        <dbReference type="ChEBI" id="CHEBI:29985"/>
        <dbReference type="ChEBI" id="CHEBI:57783"/>
        <dbReference type="ChEBI" id="CHEBI:58349"/>
        <dbReference type="EC" id="1.4.1.4"/>
    </reaction>
</comment>
<dbReference type="GO" id="GO:0003712">
    <property type="term" value="F:transcription coregulator activity"/>
    <property type="evidence" value="ECO:0007669"/>
    <property type="project" value="InterPro"/>
</dbReference>
<dbReference type="PhylomeDB" id="A0A0A2KN90"/>
<keyword evidence="8" id="KW-0521">NADP</keyword>
<dbReference type="InterPro" id="IPR033524">
    <property type="entry name" value="Glu/Leu/Phe/Val_DH_AS"/>
</dbReference>
<dbReference type="Pfam" id="PF02812">
    <property type="entry name" value="ELFV_dehydrog_N"/>
    <property type="match status" value="1"/>
</dbReference>
<evidence type="ECO:0000313" key="21">
    <source>
        <dbReference type="EMBL" id="KGO68428.1"/>
    </source>
</evidence>
<keyword evidence="9 18" id="KW-0560">Oxidoreductase</keyword>
<dbReference type="GO" id="GO:0016592">
    <property type="term" value="C:mediator complex"/>
    <property type="evidence" value="ECO:0007669"/>
    <property type="project" value="InterPro"/>
</dbReference>
<comment type="function">
    <text evidence="14">Component of the Mediator complex, a coactivator involved in the regulated transcription of nearly all RNA polymerase II-dependent genes. Mediator functions as a bridge to convey information from gene-specific regulatory proteins to the basal RNA polymerase II transcription machinery. Mediator is recruited to promoters by direct interactions with regulatory proteins and serves as a scaffold for the assembly of a functional preinitiation complex with RNA polymerase II and the general transcription factors.</text>
</comment>
<dbReference type="FunFam" id="1.10.285.10:FF:000001">
    <property type="entry name" value="Glutamate dehydrogenase"/>
    <property type="match status" value="1"/>
</dbReference>
<dbReference type="CDD" id="cd05313">
    <property type="entry name" value="NAD_bind_2_Glu_DH"/>
    <property type="match status" value="1"/>
</dbReference>
<dbReference type="FunFam" id="3.40.50.10860:FF:000002">
    <property type="entry name" value="Glutamate dehydrogenase"/>
    <property type="match status" value="1"/>
</dbReference>
<keyword evidence="10" id="KW-0805">Transcription regulation</keyword>
<comment type="similarity">
    <text evidence="2 18">Belongs to the Glu/Leu/Phe/Val dehydrogenases family.</text>
</comment>
<dbReference type="FunFam" id="1.10.285.10:FF:000003">
    <property type="entry name" value="Glutamate dehydrogenase"/>
    <property type="match status" value="1"/>
</dbReference>
<evidence type="ECO:0000256" key="5">
    <source>
        <dbReference type="ARBA" id="ARBA00012907"/>
    </source>
</evidence>
<evidence type="ECO:0000256" key="10">
    <source>
        <dbReference type="ARBA" id="ARBA00023015"/>
    </source>
</evidence>
<dbReference type="SUPFAM" id="SSF51735">
    <property type="entry name" value="NAD(P)-binding Rossmann-fold domains"/>
    <property type="match status" value="1"/>
</dbReference>
<evidence type="ECO:0000256" key="6">
    <source>
        <dbReference type="ARBA" id="ARBA00020628"/>
    </source>
</evidence>
<dbReference type="OrthoDB" id="5322661at2759"/>
<evidence type="ECO:0000256" key="1">
    <source>
        <dbReference type="ARBA" id="ARBA00004123"/>
    </source>
</evidence>
<dbReference type="PRINTS" id="PR00082">
    <property type="entry name" value="GLFDHDRGNASE"/>
</dbReference>
<evidence type="ECO:0000256" key="7">
    <source>
        <dbReference type="ARBA" id="ARBA00021155"/>
    </source>
</evidence>
<feature type="region of interest" description="Disordered" evidence="19">
    <location>
        <begin position="590"/>
        <end position="614"/>
    </location>
</feature>
<dbReference type="InterPro" id="IPR006095">
    <property type="entry name" value="Glu/Leu/Phe/Val/Trp_DH"/>
</dbReference>
<evidence type="ECO:0000256" key="11">
    <source>
        <dbReference type="ARBA" id="ARBA00023159"/>
    </source>
</evidence>
<comment type="caution">
    <text evidence="21">The sequence shown here is derived from an EMBL/GenBank/DDBJ whole genome shotgun (WGS) entry which is preliminary data.</text>
</comment>
<evidence type="ECO:0000256" key="8">
    <source>
        <dbReference type="ARBA" id="ARBA00022857"/>
    </source>
</evidence>
<dbReference type="EMBL" id="JQGA01001201">
    <property type="protein sequence ID" value="KGO68428.1"/>
    <property type="molecule type" value="Genomic_DNA"/>
</dbReference>
<proteinExistence type="inferred from homology"/>
<sequence length="1521" mass="165359">MKQNLPSEPEFEQAYKELASTLENSTLFEKKPEYRKALQVVSVPERIIQFRVVWEDDKGQVQINRGFRVQFNSALGPYKGGLRFHPTVNLSILKFLGFEQIFKNALTGLNMGGGKGGSDFDPKGKTDNEIRRFCVSFMTELCKHIGADTDVPAGDIGVTGREIGFMFGQYKKIRNQWEGVLTGKGGSWGGSLIRPEATGYGVVYYVEHMIKYASGGKDSFAGKRVAISGSGNVAQYAALKVIELGGSVVSLSDSQGALVLNGEEGSFTVEDINAIAEIKVERKQIAEIATEAAFSSKFKYIPGARPWTNITGRIDVALPSATQNEVSGDEAKALIDAGCKFIAEGSNMGSTQEAIDVFEAHRNANPGAAAIWYAPGKAANAGGVAVSGLEMAQNSARVNWSREEVDSRLQKIMEDCFNNGLATAKEYVTPAEGVLPSLVAGSNIAGFTKVAEAMKEHGDWWTSPGEFETWPEALKVFKSRAKSSGVQCYVVEMKMLPDRAIPEQWRTFLHQCLANRVDIDEFTDLSGLMFTRSPVKENELLDLLLEARASSSVTWDPLLPLYVDGLCKVGRVKSSSALASLLKHSSILDSSGSGECEGEGQGSPSKSKKQKPSTLMTDIKVIQDVMVFISTGSIPKTVIEAADIYSATVDWILAVVAWHNRSMDPSQQTGGLMGSPDAVSLFESLGILLAALSGTNKGLEVLSSDYNQGLKAKLGQALSSYLPLCIDVSLPLRHRLEELQKVFNLYPGQLSKALHGPAIDGVNVNALQFESSVMDGPVVNTRAGLYVYINSMVVGRPLVDDTILINYLTNRYQGHNDVLIEEIITAAFDVLSNGVYHNESGRTMLLFRSFLVNKLPAFFAAISAASMVPISMEMCISHALSRLDPNAFPSFSQMFSMQGSSVLSDARQEFLFACASHKLIRESSIEQLLGENPMQTLPGGGPYVKDDLVSQINNNHERAEQLIGEIESMEGNAGAIVGAVVDKETMTLKNICNSLSRRPQTLDVMLLFRTTKQVLQPLCAILDSWKWDEDQGENQPVYDEFGSILLLVLAFKYRYDLSPSDMGISNNDSFLLKLMDRGACSQKLSDLSEKQNKDLGAWIGALFIAEGISEETMSSCSPHEFYMLVTTLFDQSLGACESGKLDFDTLKGGFEYLLEPFLLPSLVVALTWLGNHIWESETDPTIPIKTLHSLVKPSSISGEAQAIHQTVLNITGCPLEEQLKNVRTRNQSRTDIKPILDALEPYISFRRVGSCRRSELDTWTSHSAGGLISSIRTTLQALVLWSANPGISMAPHAYTHRQVLAGIRMLGATRVLGAIIDEVKQQTEAGSGHIALDIATTMVCAPMTESFAVDQNNYHPVDTSKETLPRCAILTLRDALSLQHENVPKISESDPLRAEVVVRLARRVNMLMAPPSQVSNIDVSNIIQNMDLGVEGQEGRMHLEPSAADVARNTVNEHDPDNINQMLDKAAADAAAAGMDGGIGVGQDIGLGSGAGMDAIDDVLNAADMAVGNPEFLDLDMEGMF</sequence>
<evidence type="ECO:0000256" key="19">
    <source>
        <dbReference type="SAM" id="MobiDB-lite"/>
    </source>
</evidence>
<dbReference type="InterPro" id="IPR006097">
    <property type="entry name" value="Glu/Leu/Phe/Val/Trp_DH_dimer"/>
</dbReference>
<evidence type="ECO:0000256" key="13">
    <source>
        <dbReference type="ARBA" id="ARBA00023242"/>
    </source>
</evidence>
<evidence type="ECO:0000259" key="20">
    <source>
        <dbReference type="SMART" id="SM00839"/>
    </source>
</evidence>
<dbReference type="Gene3D" id="3.40.50.720">
    <property type="entry name" value="NAD(P)-binding Rossmann-like Domain"/>
    <property type="match status" value="1"/>
</dbReference>
<evidence type="ECO:0000256" key="12">
    <source>
        <dbReference type="ARBA" id="ARBA00023163"/>
    </source>
</evidence>
<evidence type="ECO:0000256" key="17">
    <source>
        <dbReference type="ARBA" id="ARBA00048584"/>
    </source>
</evidence>
<dbReference type="EC" id="1.4.1.4" evidence="5"/>
<dbReference type="HOGENOM" id="CLU_004096_1_0_1"/>
<feature type="domain" description="Glutamate/phenylalanine/leucine/valine/L-tryptophan dehydrogenase C-terminal" evidence="20">
    <location>
        <begin position="191"/>
        <end position="458"/>
    </location>
</feature>
<evidence type="ECO:0000256" key="16">
    <source>
        <dbReference type="ARBA" id="ARBA00031256"/>
    </source>
</evidence>
<evidence type="ECO:0000256" key="15">
    <source>
        <dbReference type="ARBA" id="ARBA00029617"/>
    </source>
</evidence>
<evidence type="ECO:0000256" key="14">
    <source>
        <dbReference type="ARBA" id="ARBA00025687"/>
    </source>
</evidence>
<protein>
    <recommendedName>
        <fullName evidence="6">Mediator of RNA polymerase II transcription subunit 5</fullName>
        <ecNumber evidence="5">1.4.1.4</ecNumber>
    </recommendedName>
    <alternativeName>
        <fullName evidence="16">Mediator complex subunit 5</fullName>
    </alternativeName>
    <alternativeName>
        <fullName evidence="15">NADP-dependent glutamate dehydrogenase</fullName>
    </alternativeName>
    <alternativeName>
        <fullName evidence="7">NADP-specific glutamate dehydrogenase</fullName>
    </alternativeName>
</protein>
<comment type="similarity">
    <text evidence="3">Belongs to the Mediator complex subunit 5 family.</text>
</comment>
<dbReference type="SMART" id="SM00839">
    <property type="entry name" value="ELFV_dehydrog"/>
    <property type="match status" value="1"/>
</dbReference>
<dbReference type="Gene3D" id="3.40.50.10860">
    <property type="entry name" value="Leucine Dehydrogenase, chain A, domain 1"/>
    <property type="match status" value="1"/>
</dbReference>
<dbReference type="InterPro" id="IPR046346">
    <property type="entry name" value="Aminoacid_DH-like_N_sf"/>
</dbReference>
<dbReference type="PANTHER" id="PTHR35784">
    <property type="entry name" value="MEDIATOR OF RNA POLYMERASE II TRANSCRIPTION SUBUNIT 5"/>
    <property type="match status" value="1"/>
</dbReference>
<dbReference type="InterPro" id="IPR006096">
    <property type="entry name" value="Glu/Leu/Phe/Val/Trp_DH_C"/>
</dbReference>
<dbReference type="SUPFAM" id="SSF53223">
    <property type="entry name" value="Aminoacid dehydrogenase-like, N-terminal domain"/>
    <property type="match status" value="1"/>
</dbReference>
<evidence type="ECO:0000256" key="9">
    <source>
        <dbReference type="ARBA" id="ARBA00023002"/>
    </source>
</evidence>
<evidence type="ECO:0000256" key="2">
    <source>
        <dbReference type="ARBA" id="ARBA00006382"/>
    </source>
</evidence>
<comment type="subcellular location">
    <subcellularLocation>
        <location evidence="1">Nucleus</location>
    </subcellularLocation>
</comment>
<evidence type="ECO:0000256" key="4">
    <source>
        <dbReference type="ARBA" id="ARBA00011643"/>
    </source>
</evidence>
<dbReference type="NCBIfam" id="NF006929">
    <property type="entry name" value="PRK09414.1"/>
    <property type="match status" value="1"/>
</dbReference>
<dbReference type="GO" id="GO:0006520">
    <property type="term" value="P:amino acid metabolic process"/>
    <property type="evidence" value="ECO:0007669"/>
    <property type="project" value="InterPro"/>
</dbReference>
<dbReference type="GO" id="GO:0004354">
    <property type="term" value="F:glutamate dehydrogenase (NADP+) activity"/>
    <property type="evidence" value="ECO:0007669"/>
    <property type="project" value="UniProtKB-EC"/>
</dbReference>
<dbReference type="STRING" id="40296.A0A0A2KN90"/>
<name>A0A0A2KN90_PENIT</name>
<keyword evidence="13" id="KW-0539">Nucleus</keyword>
<dbReference type="PANTHER" id="PTHR35784:SF1">
    <property type="entry name" value="MEDIATOR OF RNA POLYMERASE II TRANSCRIPTION SUBUNIT 5"/>
    <property type="match status" value="1"/>
</dbReference>
<dbReference type="Gene3D" id="1.10.285.10">
    <property type="entry name" value="Glutamate Dehydrogenase, chain A, domain 3"/>
    <property type="match status" value="2"/>
</dbReference>
<dbReference type="InterPro" id="IPR014801">
    <property type="entry name" value="Mediator_Med5_fun"/>
</dbReference>
<evidence type="ECO:0000256" key="3">
    <source>
        <dbReference type="ARBA" id="ARBA00008782"/>
    </source>
</evidence>
<accession>A0A0A2KN90</accession>
<evidence type="ECO:0000256" key="18">
    <source>
        <dbReference type="RuleBase" id="RU004417"/>
    </source>
</evidence>
<dbReference type="Pfam" id="PF00208">
    <property type="entry name" value="ELFV_dehydrog"/>
    <property type="match status" value="1"/>
</dbReference>
<dbReference type="PROSITE" id="PS00074">
    <property type="entry name" value="GLFV_DEHYDROGENASE"/>
    <property type="match status" value="1"/>
</dbReference>
<dbReference type="Proteomes" id="UP000030104">
    <property type="component" value="Unassembled WGS sequence"/>
</dbReference>
<evidence type="ECO:0000313" key="22">
    <source>
        <dbReference type="Proteomes" id="UP000030104"/>
    </source>
</evidence>
<reference evidence="21 22" key="1">
    <citation type="journal article" date="2015" name="Mol. Plant Microbe Interact.">
        <title>Genome, transcriptome, and functional analyses of Penicillium expansum provide new insights into secondary metabolism and pathogenicity.</title>
        <authorList>
            <person name="Ballester A.R."/>
            <person name="Marcet-Houben M."/>
            <person name="Levin E."/>
            <person name="Sela N."/>
            <person name="Selma-Lazaro C."/>
            <person name="Carmona L."/>
            <person name="Wisniewski M."/>
            <person name="Droby S."/>
            <person name="Gonzalez-Candelas L."/>
            <person name="Gabaldon T."/>
        </authorList>
    </citation>
    <scope>NUCLEOTIDE SEQUENCE [LARGE SCALE GENOMIC DNA]</scope>
    <source>
        <strain evidence="21 22">PHI-1</strain>
    </source>
</reference>
<dbReference type="GO" id="GO:0006357">
    <property type="term" value="P:regulation of transcription by RNA polymerase II"/>
    <property type="evidence" value="ECO:0007669"/>
    <property type="project" value="InterPro"/>
</dbReference>
<dbReference type="FunFam" id="3.40.50.720:FF:000030">
    <property type="entry name" value="Glutamate dehydrogenase"/>
    <property type="match status" value="1"/>
</dbReference>